<evidence type="ECO:0000313" key="3">
    <source>
        <dbReference type="EMBL" id="CCK71908.1"/>
    </source>
</evidence>
<name>J7RQ58_HUIN7</name>
<keyword evidence="2" id="KW-0472">Membrane</keyword>
<reference evidence="4" key="2">
    <citation type="submission" date="2012-08" db="EMBL/GenBank/DDBJ databases">
        <title>Genome sequence of Kazachstania naganishii.</title>
        <authorList>
            <person name="Gordon J.L."/>
            <person name="Armisen D."/>
            <person name="Proux-Wera E."/>
            <person name="OhEigeartaigh S.S."/>
            <person name="Byrne K.P."/>
            <person name="Wolfe K.H."/>
        </authorList>
    </citation>
    <scope>NUCLEOTIDE SEQUENCE [LARGE SCALE GENOMIC DNA]</scope>
    <source>
        <strain evidence="4">ATCC MYA-139 / BCRC 22969 / CBS 8797 / CCRC 22969 / KCTC 17520 / NBRC 10181 / NCYC 3082</strain>
    </source>
</reference>
<feature type="transmembrane region" description="Helical" evidence="2">
    <location>
        <begin position="39"/>
        <end position="63"/>
    </location>
</feature>
<evidence type="ECO:0000313" key="4">
    <source>
        <dbReference type="Proteomes" id="UP000006310"/>
    </source>
</evidence>
<dbReference type="RefSeq" id="XP_022466153.1">
    <property type="nucleotide sequence ID" value="XM_022609793.1"/>
</dbReference>
<accession>J7RQ58</accession>
<dbReference type="KEGG" id="kng:KNAG_0I01170"/>
<evidence type="ECO:0000256" key="2">
    <source>
        <dbReference type="SAM" id="Phobius"/>
    </source>
</evidence>
<feature type="region of interest" description="Disordered" evidence="1">
    <location>
        <begin position="293"/>
        <end position="321"/>
    </location>
</feature>
<dbReference type="Proteomes" id="UP000006310">
    <property type="component" value="Chromosome 9"/>
</dbReference>
<sequence>MDVVVVRESFTVNGLYKVAWLGRTVLRGCLSTALRAVQLLYKVFLVLLRGVVSVLRGVVYAPVAIVGKVWFQFVTLPANVPLYLFWNTSVQSMKRSVQSSNWWNTYIFTAVLQYSIAIVVFGVLIGVTVGGSLGLMHSFCGVPNYIVDVTSWMYRLKDYLMQRVHRLWAQFKSKVEEVPIAKVWAWRMFTPAILQNAPKTPLKPMSMASSRGSTGTIHSRRSRRMSGDPLAKVKSKEEQLHLASALPSDFFQSDTRTLHATYQTPPASPFTNTMSGESDLWDTEDTLRYSTLRTQENEELAHGSPDASLKQRRKHRAASKS</sequence>
<organism evidence="3 4">
    <name type="scientific">Huiozyma naganishii (strain ATCC MYA-139 / BCRC 22969 / CBS 8797 / KCTC 17520 / NBRC 10181 / NCYC 3082 / Yp74L-3)</name>
    <name type="common">Yeast</name>
    <name type="synonym">Kazachstania naganishii</name>
    <dbReference type="NCBI Taxonomy" id="1071383"/>
    <lineage>
        <taxon>Eukaryota</taxon>
        <taxon>Fungi</taxon>
        <taxon>Dikarya</taxon>
        <taxon>Ascomycota</taxon>
        <taxon>Saccharomycotina</taxon>
        <taxon>Saccharomycetes</taxon>
        <taxon>Saccharomycetales</taxon>
        <taxon>Saccharomycetaceae</taxon>
        <taxon>Huiozyma</taxon>
    </lineage>
</organism>
<proteinExistence type="predicted"/>
<dbReference type="HOGENOM" id="CLU_866163_0_0_1"/>
<feature type="region of interest" description="Disordered" evidence="1">
    <location>
        <begin position="202"/>
        <end position="228"/>
    </location>
</feature>
<feature type="compositionally biased region" description="Basic residues" evidence="1">
    <location>
        <begin position="310"/>
        <end position="321"/>
    </location>
</feature>
<keyword evidence="2" id="KW-0812">Transmembrane</keyword>
<evidence type="ECO:0000256" key="1">
    <source>
        <dbReference type="SAM" id="MobiDB-lite"/>
    </source>
</evidence>
<feature type="transmembrane region" description="Helical" evidence="2">
    <location>
        <begin position="69"/>
        <end position="86"/>
    </location>
</feature>
<dbReference type="OrthoDB" id="4069321at2759"/>
<dbReference type="eggNOG" id="ENOG502S5W0">
    <property type="taxonomic scope" value="Eukaryota"/>
</dbReference>
<feature type="compositionally biased region" description="Polar residues" evidence="1">
    <location>
        <begin position="207"/>
        <end position="217"/>
    </location>
</feature>
<reference evidence="3 4" key="1">
    <citation type="journal article" date="2011" name="Proc. Natl. Acad. Sci. U.S.A.">
        <title>Evolutionary erosion of yeast sex chromosomes by mating-type switching accidents.</title>
        <authorList>
            <person name="Gordon J.L."/>
            <person name="Armisen D."/>
            <person name="Proux-Wera E."/>
            <person name="Oheigeartaigh S.S."/>
            <person name="Byrne K.P."/>
            <person name="Wolfe K.H."/>
        </authorList>
    </citation>
    <scope>NUCLEOTIDE SEQUENCE [LARGE SCALE GENOMIC DNA]</scope>
    <source>
        <strain evidence="4">ATCC MYA-139 / BCRC 22969 / CBS 8797 / CCRC 22969 / KCTC 17520 / NBRC 10181 / NCYC 3082</strain>
    </source>
</reference>
<keyword evidence="4" id="KW-1185">Reference proteome</keyword>
<keyword evidence="2" id="KW-1133">Transmembrane helix</keyword>
<protein>
    <submittedName>
        <fullName evidence="3">Uncharacterized protein</fullName>
    </submittedName>
</protein>
<dbReference type="GeneID" id="34527651"/>
<dbReference type="EMBL" id="HE978322">
    <property type="protein sequence ID" value="CCK71908.1"/>
    <property type="molecule type" value="Genomic_DNA"/>
</dbReference>
<dbReference type="AlphaFoldDB" id="J7RQ58"/>
<gene>
    <name evidence="3" type="primary">KNAG0I01170</name>
    <name evidence="3" type="ordered locus">KNAG_0I01170</name>
</gene>
<feature type="transmembrane region" description="Helical" evidence="2">
    <location>
        <begin position="106"/>
        <end position="129"/>
    </location>
</feature>